<dbReference type="SUPFAM" id="SSF48317">
    <property type="entry name" value="Acid phosphatase/Vanadium-dependent haloperoxidase"/>
    <property type="match status" value="1"/>
</dbReference>
<protein>
    <submittedName>
        <fullName evidence="3">PAP2 superfamily protein</fullName>
    </submittedName>
</protein>
<dbReference type="InterPro" id="IPR036938">
    <property type="entry name" value="PAP2/HPO_sf"/>
</dbReference>
<organism evidence="3 4">
    <name type="scientific">Parapedobacter koreensis</name>
    <dbReference type="NCBI Taxonomy" id="332977"/>
    <lineage>
        <taxon>Bacteria</taxon>
        <taxon>Pseudomonadati</taxon>
        <taxon>Bacteroidota</taxon>
        <taxon>Sphingobacteriia</taxon>
        <taxon>Sphingobacteriales</taxon>
        <taxon>Sphingobacteriaceae</taxon>
        <taxon>Parapedobacter</taxon>
    </lineage>
</organism>
<gene>
    <name evidence="3" type="ORF">SAMN05421740_101236</name>
</gene>
<dbReference type="EMBL" id="FNZR01000001">
    <property type="protein sequence ID" value="SEK21440.1"/>
    <property type="molecule type" value="Genomic_DNA"/>
</dbReference>
<dbReference type="Gene3D" id="1.20.144.10">
    <property type="entry name" value="Phosphatidic acid phosphatase type 2/haloperoxidase"/>
    <property type="match status" value="1"/>
</dbReference>
<dbReference type="PANTHER" id="PTHR14969">
    <property type="entry name" value="SPHINGOSINE-1-PHOSPHATE PHOSPHOHYDROLASE"/>
    <property type="match status" value="1"/>
</dbReference>
<feature type="chain" id="PRO_5011731695" evidence="1">
    <location>
        <begin position="25"/>
        <end position="295"/>
    </location>
</feature>
<keyword evidence="1" id="KW-0732">Signal</keyword>
<evidence type="ECO:0000313" key="4">
    <source>
        <dbReference type="Proteomes" id="UP000198916"/>
    </source>
</evidence>
<feature type="domain" description="Phosphatidic acid phosphatase type 2/haloperoxidase" evidence="2">
    <location>
        <begin position="147"/>
        <end position="258"/>
    </location>
</feature>
<dbReference type="OrthoDB" id="9773582at2"/>
<name>A0A1H7FBM2_9SPHI</name>
<reference evidence="4" key="1">
    <citation type="submission" date="2016-10" db="EMBL/GenBank/DDBJ databases">
        <authorList>
            <person name="Varghese N."/>
            <person name="Submissions S."/>
        </authorList>
    </citation>
    <scope>NUCLEOTIDE SEQUENCE [LARGE SCALE GENOMIC DNA]</scope>
    <source>
        <strain evidence="4">Jip14</strain>
    </source>
</reference>
<dbReference type="Proteomes" id="UP000198916">
    <property type="component" value="Unassembled WGS sequence"/>
</dbReference>
<dbReference type="STRING" id="332977.SAMN05421740_101236"/>
<dbReference type="Pfam" id="PF01569">
    <property type="entry name" value="PAP2"/>
    <property type="match status" value="1"/>
</dbReference>
<feature type="signal peptide" evidence="1">
    <location>
        <begin position="1"/>
        <end position="24"/>
    </location>
</feature>
<dbReference type="AlphaFoldDB" id="A0A1H7FBM2"/>
<dbReference type="PANTHER" id="PTHR14969:SF13">
    <property type="entry name" value="AT30094P"/>
    <property type="match status" value="1"/>
</dbReference>
<accession>A0A1H7FBM2</accession>
<dbReference type="SMART" id="SM00014">
    <property type="entry name" value="acidPPc"/>
    <property type="match status" value="1"/>
</dbReference>
<evidence type="ECO:0000313" key="3">
    <source>
        <dbReference type="EMBL" id="SEK21440.1"/>
    </source>
</evidence>
<evidence type="ECO:0000259" key="2">
    <source>
        <dbReference type="SMART" id="SM00014"/>
    </source>
</evidence>
<proteinExistence type="predicted"/>
<evidence type="ECO:0000256" key="1">
    <source>
        <dbReference type="SAM" id="SignalP"/>
    </source>
</evidence>
<dbReference type="RefSeq" id="WP_090602118.1">
    <property type="nucleotide sequence ID" value="NZ_FNZR01000001.1"/>
</dbReference>
<keyword evidence="4" id="KW-1185">Reference proteome</keyword>
<dbReference type="InterPro" id="IPR000326">
    <property type="entry name" value="PAP2/HPO"/>
</dbReference>
<sequence length="295" mass="32322">MMLNFRLVLALVAIFTVSGTHLHAAQPLEHPTNAIDSIPSDSTTFLGGVAQDFLRFGDGFLYTVSSPVRWKGNDWLKAGGVVAGTALLTLVDKPVRNFWMDQDSKLLDGIERVGFHYGKPYAAFYGMGGFYLAGLVIKSDWARETAIALGAAYLTSGAVQSFMKTAFGRARPATNVGPWAFKPWSPDAGYHSFPSGHIQIAMVSAVVLAERVKQPWLKGVFYSTAGLTLVSRMYSDAHWVSDLAFGGAISYFSAKAVLKRMERTKSGGHMFRRKKQEITWNFTPTFNGFSLVGTL</sequence>